<proteinExistence type="predicted"/>
<reference evidence="2" key="1">
    <citation type="journal article" date="2022" name="bioRxiv">
        <title>Sequencing and chromosome-scale assembly of the giantPleurodeles waltlgenome.</title>
        <authorList>
            <person name="Brown T."/>
            <person name="Elewa A."/>
            <person name="Iarovenko S."/>
            <person name="Subramanian E."/>
            <person name="Araus A.J."/>
            <person name="Petzold A."/>
            <person name="Susuki M."/>
            <person name="Suzuki K.-i.T."/>
            <person name="Hayashi T."/>
            <person name="Toyoda A."/>
            <person name="Oliveira C."/>
            <person name="Osipova E."/>
            <person name="Leigh N.D."/>
            <person name="Simon A."/>
            <person name="Yun M.H."/>
        </authorList>
    </citation>
    <scope>NUCLEOTIDE SEQUENCE</scope>
    <source>
        <strain evidence="2">20211129_DDA</strain>
        <tissue evidence="2">Liver</tissue>
    </source>
</reference>
<evidence type="ECO:0000313" key="2">
    <source>
        <dbReference type="EMBL" id="KAJ1188811.1"/>
    </source>
</evidence>
<protein>
    <submittedName>
        <fullName evidence="2">Uncharacterized protein</fullName>
    </submittedName>
</protein>
<dbReference type="Proteomes" id="UP001066276">
    <property type="component" value="Chromosome 3_1"/>
</dbReference>
<evidence type="ECO:0000313" key="3">
    <source>
        <dbReference type="Proteomes" id="UP001066276"/>
    </source>
</evidence>
<evidence type="ECO:0000256" key="1">
    <source>
        <dbReference type="SAM" id="MobiDB-lite"/>
    </source>
</evidence>
<gene>
    <name evidence="2" type="ORF">NDU88_005568</name>
</gene>
<accession>A0AAV7UJN1</accession>
<name>A0AAV7UJN1_PLEWA</name>
<sequence length="272" mass="29118">MLLREPLGACNIGSRFCWLRVVRRTCSGGLRTCSPGSTLVILVSIKVGSPFYLQASEAESQIQAARCIGIFADKQQGESSGSYKVDMAPKNAQTIGEKDEKPDTAITGGRSTSGAQQKCMVKQDWCSGTPAGWQSVTGPTELSGKIDGEISNDMISVDQTNRRQKDRPQPAITNFFTSGGQVNASVGPSTLSVDTIMNAVENLDLTNLVAELPQAGIMSLGGVLEMGKLQRGVEIQPAETRSLEDLTGATTSVFSLVEIQLQKHNDLQRSHL</sequence>
<comment type="caution">
    <text evidence="2">The sequence shown here is derived from an EMBL/GenBank/DDBJ whole genome shotgun (WGS) entry which is preliminary data.</text>
</comment>
<keyword evidence="3" id="KW-1185">Reference proteome</keyword>
<organism evidence="2 3">
    <name type="scientific">Pleurodeles waltl</name>
    <name type="common">Iberian ribbed newt</name>
    <dbReference type="NCBI Taxonomy" id="8319"/>
    <lineage>
        <taxon>Eukaryota</taxon>
        <taxon>Metazoa</taxon>
        <taxon>Chordata</taxon>
        <taxon>Craniata</taxon>
        <taxon>Vertebrata</taxon>
        <taxon>Euteleostomi</taxon>
        <taxon>Amphibia</taxon>
        <taxon>Batrachia</taxon>
        <taxon>Caudata</taxon>
        <taxon>Salamandroidea</taxon>
        <taxon>Salamandridae</taxon>
        <taxon>Pleurodelinae</taxon>
        <taxon>Pleurodeles</taxon>
    </lineage>
</organism>
<feature type="region of interest" description="Disordered" evidence="1">
    <location>
        <begin position="93"/>
        <end position="116"/>
    </location>
</feature>
<dbReference type="EMBL" id="JANPWB010000005">
    <property type="protein sequence ID" value="KAJ1188811.1"/>
    <property type="molecule type" value="Genomic_DNA"/>
</dbReference>
<dbReference type="AlphaFoldDB" id="A0AAV7UJN1"/>